<dbReference type="GO" id="GO:0031119">
    <property type="term" value="P:tRNA pseudouridine synthesis"/>
    <property type="evidence" value="ECO:0007669"/>
    <property type="project" value="UniProtKB-UniRule"/>
</dbReference>
<dbReference type="EMBL" id="LELK01000011">
    <property type="protein sequence ID" value="KMM36081.1"/>
    <property type="molecule type" value="Genomic_DNA"/>
</dbReference>
<dbReference type="PANTHER" id="PTHR11142:SF0">
    <property type="entry name" value="TRNA PSEUDOURIDINE SYNTHASE-LIKE 1"/>
    <property type="match status" value="1"/>
</dbReference>
<proteinExistence type="inferred from homology"/>
<feature type="binding site" evidence="4 6">
    <location>
        <position position="111"/>
    </location>
    <ligand>
        <name>substrate</name>
    </ligand>
</feature>
<dbReference type="GO" id="GO:0003723">
    <property type="term" value="F:RNA binding"/>
    <property type="evidence" value="ECO:0007669"/>
    <property type="project" value="InterPro"/>
</dbReference>
<gene>
    <name evidence="4" type="primary">truA</name>
    <name evidence="9" type="ORF">AB986_19665</name>
</gene>
<sequence>MQRIKMTISYDGTAFNGYQIQPNGRTVQEEVQRALKQMHKGQLIHVTGSGRTDARVHAAGQVIHFDTPLSIPLDNWTRALNTQLPADVRVLRAERVPEDFHARYHVVRKTYHYRVNNRAASDVFRRNYAVHEARELDIDDMRMAAAHLIGEHDFTSFCSAKTDVKDKVRTIYRIDIEKENDELIFTFEGSGFLYNMVRILMGTFLEVGRGDRQADELPSILEAQDRSKAGKTAPPHGLYLWEVSYS</sequence>
<evidence type="ECO:0000256" key="7">
    <source>
        <dbReference type="RuleBase" id="RU003792"/>
    </source>
</evidence>
<name>A0A0J6CIP5_9BACL</name>
<dbReference type="InterPro" id="IPR020095">
    <property type="entry name" value="PsdUridine_synth_TruA_C"/>
</dbReference>
<dbReference type="EC" id="5.4.99.12" evidence="4"/>
<reference evidence="9" key="1">
    <citation type="submission" date="2015-06" db="EMBL/GenBank/DDBJ databases">
        <authorList>
            <person name="Liu B."/>
            <person name="Wang J."/>
            <person name="Zhu Y."/>
            <person name="Liu G."/>
            <person name="Chen Q."/>
            <person name="Zheng C."/>
            <person name="Che J."/>
            <person name="Ge C."/>
            <person name="Shi H."/>
            <person name="Pan Z."/>
            <person name="Liu X."/>
        </authorList>
    </citation>
    <scope>NUCLEOTIDE SEQUENCE [LARGE SCALE GENOMIC DNA]</scope>
    <source>
        <strain evidence="9">DSM 16346</strain>
    </source>
</reference>
<comment type="subunit">
    <text evidence="4">Homodimer.</text>
</comment>
<dbReference type="AlphaFoldDB" id="A0A0J6CIP5"/>
<evidence type="ECO:0000256" key="4">
    <source>
        <dbReference type="HAMAP-Rule" id="MF_00171"/>
    </source>
</evidence>
<feature type="domain" description="Pseudouridine synthase I TruA alpha/beta" evidence="8">
    <location>
        <begin position="144"/>
        <end position="246"/>
    </location>
</feature>
<dbReference type="HAMAP" id="MF_00171">
    <property type="entry name" value="TruA"/>
    <property type="match status" value="1"/>
</dbReference>
<dbReference type="InterPro" id="IPR020103">
    <property type="entry name" value="PsdUridine_synth_cat_dom_sf"/>
</dbReference>
<comment type="catalytic activity">
    <reaction evidence="4 7">
        <text>uridine(38/39/40) in tRNA = pseudouridine(38/39/40) in tRNA</text>
        <dbReference type="Rhea" id="RHEA:22376"/>
        <dbReference type="Rhea" id="RHEA-COMP:10085"/>
        <dbReference type="Rhea" id="RHEA-COMP:10087"/>
        <dbReference type="ChEBI" id="CHEBI:65314"/>
        <dbReference type="ChEBI" id="CHEBI:65315"/>
        <dbReference type="EC" id="5.4.99.12"/>
    </reaction>
</comment>
<dbReference type="PANTHER" id="PTHR11142">
    <property type="entry name" value="PSEUDOURIDYLATE SYNTHASE"/>
    <property type="match status" value="1"/>
</dbReference>
<feature type="domain" description="Pseudouridine synthase I TruA alpha/beta" evidence="8">
    <location>
        <begin position="8"/>
        <end position="104"/>
    </location>
</feature>
<evidence type="ECO:0000256" key="1">
    <source>
        <dbReference type="ARBA" id="ARBA00009375"/>
    </source>
</evidence>
<evidence type="ECO:0000256" key="6">
    <source>
        <dbReference type="PIRSR" id="PIRSR001430-2"/>
    </source>
</evidence>
<evidence type="ECO:0000256" key="5">
    <source>
        <dbReference type="PIRSR" id="PIRSR001430-1"/>
    </source>
</evidence>
<comment type="caution">
    <text evidence="4">Lacks conserved residue(s) required for the propagation of feature annotation.</text>
</comment>
<dbReference type="InterPro" id="IPR001406">
    <property type="entry name" value="PsdUridine_synth_TruA"/>
</dbReference>
<dbReference type="Gene3D" id="3.30.70.660">
    <property type="entry name" value="Pseudouridine synthase I, catalytic domain, C-terminal subdomain"/>
    <property type="match status" value="1"/>
</dbReference>
<organism evidence="9 10">
    <name type="scientific">Guptibacillus hwajinpoensis</name>
    <dbReference type="NCBI Taxonomy" id="208199"/>
    <lineage>
        <taxon>Bacteria</taxon>
        <taxon>Bacillati</taxon>
        <taxon>Bacillota</taxon>
        <taxon>Bacilli</taxon>
        <taxon>Bacillales</taxon>
        <taxon>Guptibacillaceae</taxon>
        <taxon>Guptibacillus</taxon>
    </lineage>
</organism>
<keyword evidence="2 4" id="KW-0819">tRNA processing</keyword>
<dbReference type="PIRSF" id="PIRSF001430">
    <property type="entry name" value="tRNA_psdUrid_synth"/>
    <property type="match status" value="1"/>
</dbReference>
<dbReference type="FunFam" id="3.30.70.580:FF:000001">
    <property type="entry name" value="tRNA pseudouridine synthase A"/>
    <property type="match status" value="1"/>
</dbReference>
<keyword evidence="10" id="KW-1185">Reference proteome</keyword>
<dbReference type="InterPro" id="IPR020097">
    <property type="entry name" value="PsdUridine_synth_TruA_a/b_dom"/>
</dbReference>
<dbReference type="RefSeq" id="WP_048313354.1">
    <property type="nucleotide sequence ID" value="NZ_CP119526.1"/>
</dbReference>
<comment type="caution">
    <text evidence="9">The sequence shown here is derived from an EMBL/GenBank/DDBJ whole genome shotgun (WGS) entry which is preliminary data.</text>
</comment>
<feature type="active site" description="Nucleophile" evidence="4 5">
    <location>
        <position position="53"/>
    </location>
</feature>
<protein>
    <recommendedName>
        <fullName evidence="4">tRNA pseudouridine synthase A</fullName>
        <ecNumber evidence="4">5.4.99.12</ecNumber>
    </recommendedName>
    <alternativeName>
        <fullName evidence="4">tRNA pseudouridine(38-40) synthase</fullName>
    </alternativeName>
    <alternativeName>
        <fullName evidence="4">tRNA pseudouridylate synthase I</fullName>
    </alternativeName>
    <alternativeName>
        <fullName evidence="4">tRNA-uridine isomerase I</fullName>
    </alternativeName>
</protein>
<dbReference type="OrthoDB" id="9811823at2"/>
<dbReference type="NCBIfam" id="TIGR00071">
    <property type="entry name" value="hisT_truA"/>
    <property type="match status" value="1"/>
</dbReference>
<dbReference type="GO" id="GO:0160147">
    <property type="term" value="F:tRNA pseudouridine(38-40) synthase activity"/>
    <property type="evidence" value="ECO:0007669"/>
    <property type="project" value="UniProtKB-EC"/>
</dbReference>
<evidence type="ECO:0000256" key="2">
    <source>
        <dbReference type="ARBA" id="ARBA00022694"/>
    </source>
</evidence>
<dbReference type="PATRIC" id="fig|157733.3.peg.65"/>
<dbReference type="STRING" id="157733.AB986_19665"/>
<dbReference type="InterPro" id="IPR020094">
    <property type="entry name" value="TruA/RsuA/RluB/E/F_N"/>
</dbReference>
<keyword evidence="3 4" id="KW-0413">Isomerase</keyword>
<dbReference type="Pfam" id="PF01416">
    <property type="entry name" value="PseudoU_synth_1"/>
    <property type="match status" value="2"/>
</dbReference>
<evidence type="ECO:0000313" key="10">
    <source>
        <dbReference type="Proteomes" id="UP000035996"/>
    </source>
</evidence>
<evidence type="ECO:0000256" key="3">
    <source>
        <dbReference type="ARBA" id="ARBA00023235"/>
    </source>
</evidence>
<dbReference type="SUPFAM" id="SSF55120">
    <property type="entry name" value="Pseudouridine synthase"/>
    <property type="match status" value="1"/>
</dbReference>
<comment type="similarity">
    <text evidence="1 4 7">Belongs to the tRNA pseudouridine synthase TruA family.</text>
</comment>
<comment type="function">
    <text evidence="4">Formation of pseudouridine at positions 38, 39 and 40 in the anticodon stem and loop of transfer RNAs.</text>
</comment>
<dbReference type="Proteomes" id="UP000035996">
    <property type="component" value="Unassembled WGS sequence"/>
</dbReference>
<evidence type="ECO:0000259" key="8">
    <source>
        <dbReference type="Pfam" id="PF01416"/>
    </source>
</evidence>
<dbReference type="Gene3D" id="3.30.70.580">
    <property type="entry name" value="Pseudouridine synthase I, catalytic domain, N-terminal subdomain"/>
    <property type="match status" value="1"/>
</dbReference>
<evidence type="ECO:0000313" key="9">
    <source>
        <dbReference type="EMBL" id="KMM36081.1"/>
    </source>
</evidence>
<dbReference type="CDD" id="cd02570">
    <property type="entry name" value="PseudoU_synth_EcTruA"/>
    <property type="match status" value="1"/>
</dbReference>
<accession>A0A0J6CIP5</accession>